<feature type="region of interest" description="Disordered" evidence="1">
    <location>
        <begin position="25"/>
        <end position="73"/>
    </location>
</feature>
<protein>
    <recommendedName>
        <fullName evidence="3">Phosphodiester glycosidase domain-containing protein</fullName>
    </recommendedName>
</protein>
<feature type="compositionally biased region" description="Basic and acidic residues" evidence="1">
    <location>
        <begin position="32"/>
        <end position="46"/>
    </location>
</feature>
<keyword evidence="2" id="KW-0732">Signal</keyword>
<dbReference type="Proteomes" id="UP000433406">
    <property type="component" value="Unassembled WGS sequence"/>
</dbReference>
<dbReference type="RefSeq" id="WP_154613817.1">
    <property type="nucleotide sequence ID" value="NZ_CP053660.1"/>
</dbReference>
<dbReference type="InterPro" id="IPR018711">
    <property type="entry name" value="NAGPA"/>
</dbReference>
<keyword evidence="5" id="KW-1185">Reference proteome</keyword>
<feature type="chain" id="PRO_5043545889" description="Phosphodiester glycosidase domain-containing protein" evidence="2">
    <location>
        <begin position="25"/>
        <end position="435"/>
    </location>
</feature>
<dbReference type="PANTHER" id="PTHR40446">
    <property type="entry name" value="N-ACETYLGLUCOSAMINE-1-PHOSPHODIESTER ALPHA-N-ACETYLGLUCOSAMINIDASE"/>
    <property type="match status" value="1"/>
</dbReference>
<organism evidence="4 5">
    <name type="scientific">Nocardioides marmotae</name>
    <dbReference type="NCBI Taxonomy" id="2663857"/>
    <lineage>
        <taxon>Bacteria</taxon>
        <taxon>Bacillati</taxon>
        <taxon>Actinomycetota</taxon>
        <taxon>Actinomycetes</taxon>
        <taxon>Propionibacteriales</taxon>
        <taxon>Nocardioidaceae</taxon>
        <taxon>Nocardioides</taxon>
    </lineage>
</organism>
<accession>A0A6I3J197</accession>
<evidence type="ECO:0000313" key="5">
    <source>
        <dbReference type="Proteomes" id="UP000433406"/>
    </source>
</evidence>
<sequence length="435" mass="45104">MRARLSLTAGALAAALSLVTAAAAAGPGSAPDHARNDLPSDLRRDPGSTPGSGPDLRAERGPAHTSDGQPGLLAPVLPRLLRQGAATSTDPVRSTVSPGVTLTRWDEADPRGAQRFSLLTVDPSVPGVSLDYAGPRRVSGTATLPTLLSPAYNGPGTVAGVNGDFFDIGDTGAPLGTGRDVERGVLHARLSGWTSSFAVDRQGRPWIGEVPLRASVKQRPGLRITNLNSPFVEPGGIGIYTAAWGTTSGYRVTSGQKRGVRMVLVRGGKVVRTRAKLPSGQPIRGVLLVGRGPGAKALGTLRKGARLDVTWGLQGGPRMAISGNKVLIREGLVEVVDDRVMHPRTAIGIDRDTGEVLVLVVDGRWTWSRGATMVELAATMADLGADEALNLDGGGSTTMITRGADGRLGVVNAPSDGSLRKVANGLQVRYRPPGG</sequence>
<evidence type="ECO:0000259" key="3">
    <source>
        <dbReference type="Pfam" id="PF09992"/>
    </source>
</evidence>
<dbReference type="Pfam" id="PF09992">
    <property type="entry name" value="NAGPA"/>
    <property type="match status" value="1"/>
</dbReference>
<name>A0A6I3J197_9ACTN</name>
<reference evidence="4 5" key="1">
    <citation type="submission" date="2019-10" db="EMBL/GenBank/DDBJ databases">
        <title>Nocardioides novel species isolated from the excrement of Marmot.</title>
        <authorList>
            <person name="Zhang G."/>
        </authorList>
    </citation>
    <scope>NUCLEOTIDE SEQUENCE [LARGE SCALE GENOMIC DNA]</scope>
    <source>
        <strain evidence="5">zg-579</strain>
    </source>
</reference>
<dbReference type="EMBL" id="WLCI01000003">
    <property type="protein sequence ID" value="MTB94036.1"/>
    <property type="molecule type" value="Genomic_DNA"/>
</dbReference>
<comment type="caution">
    <text evidence="4">The sequence shown here is derived from an EMBL/GenBank/DDBJ whole genome shotgun (WGS) entry which is preliminary data.</text>
</comment>
<dbReference type="PANTHER" id="PTHR40446:SF2">
    <property type="entry name" value="N-ACETYLGLUCOSAMINE-1-PHOSPHODIESTER ALPHA-N-ACETYLGLUCOSAMINIDASE"/>
    <property type="match status" value="1"/>
</dbReference>
<proteinExistence type="predicted"/>
<gene>
    <name evidence="4" type="ORF">GGQ22_02975</name>
</gene>
<evidence type="ECO:0000256" key="2">
    <source>
        <dbReference type="SAM" id="SignalP"/>
    </source>
</evidence>
<feature type="signal peptide" evidence="2">
    <location>
        <begin position="1"/>
        <end position="24"/>
    </location>
</feature>
<evidence type="ECO:0000256" key="1">
    <source>
        <dbReference type="SAM" id="MobiDB-lite"/>
    </source>
</evidence>
<evidence type="ECO:0000313" key="4">
    <source>
        <dbReference type="EMBL" id="MTB94036.1"/>
    </source>
</evidence>
<feature type="domain" description="Phosphodiester glycosidase" evidence="3">
    <location>
        <begin position="264"/>
        <end position="428"/>
    </location>
</feature>
<dbReference type="AlphaFoldDB" id="A0A6I3J197"/>